<evidence type="ECO:0000256" key="1">
    <source>
        <dbReference type="SAM" id="MobiDB-lite"/>
    </source>
</evidence>
<evidence type="ECO:0000313" key="4">
    <source>
        <dbReference type="Proteomes" id="UP000002051"/>
    </source>
</evidence>
<dbReference type="OMA" id="PYEHLCR"/>
<dbReference type="HOGENOM" id="CLU_1752447_0_0_1"/>
<dbReference type="EnsemblPlants" id="AES74200">
    <property type="protein sequence ID" value="AES74200"/>
    <property type="gene ID" value="MTR_3g116940"/>
</dbReference>
<accession>G7J751</accession>
<reference evidence="2 4" key="1">
    <citation type="journal article" date="2011" name="Nature">
        <title>The Medicago genome provides insight into the evolution of rhizobial symbioses.</title>
        <authorList>
            <person name="Young N.D."/>
            <person name="Debelle F."/>
            <person name="Oldroyd G.E."/>
            <person name="Geurts R."/>
            <person name="Cannon S.B."/>
            <person name="Udvardi M.K."/>
            <person name="Benedito V.A."/>
            <person name="Mayer K.F."/>
            <person name="Gouzy J."/>
            <person name="Schoof H."/>
            <person name="Van de Peer Y."/>
            <person name="Proost S."/>
            <person name="Cook D.R."/>
            <person name="Meyers B.C."/>
            <person name="Spannagl M."/>
            <person name="Cheung F."/>
            <person name="De Mita S."/>
            <person name="Krishnakumar V."/>
            <person name="Gundlach H."/>
            <person name="Zhou S."/>
            <person name="Mudge J."/>
            <person name="Bharti A.K."/>
            <person name="Murray J.D."/>
            <person name="Naoumkina M.A."/>
            <person name="Rosen B."/>
            <person name="Silverstein K.A."/>
            <person name="Tang H."/>
            <person name="Rombauts S."/>
            <person name="Zhao P.X."/>
            <person name="Zhou P."/>
            <person name="Barbe V."/>
            <person name="Bardou P."/>
            <person name="Bechner M."/>
            <person name="Bellec A."/>
            <person name="Berger A."/>
            <person name="Berges H."/>
            <person name="Bidwell S."/>
            <person name="Bisseling T."/>
            <person name="Choisne N."/>
            <person name="Couloux A."/>
            <person name="Denny R."/>
            <person name="Deshpande S."/>
            <person name="Dai X."/>
            <person name="Doyle J.J."/>
            <person name="Dudez A.M."/>
            <person name="Farmer A.D."/>
            <person name="Fouteau S."/>
            <person name="Franken C."/>
            <person name="Gibelin C."/>
            <person name="Gish J."/>
            <person name="Goldstein S."/>
            <person name="Gonzalez A.J."/>
            <person name="Green P.J."/>
            <person name="Hallab A."/>
            <person name="Hartog M."/>
            <person name="Hua A."/>
            <person name="Humphray S.J."/>
            <person name="Jeong D.H."/>
            <person name="Jing Y."/>
            <person name="Jocker A."/>
            <person name="Kenton S.M."/>
            <person name="Kim D.J."/>
            <person name="Klee K."/>
            <person name="Lai H."/>
            <person name="Lang C."/>
            <person name="Lin S."/>
            <person name="Macmil S.L."/>
            <person name="Magdelenat G."/>
            <person name="Matthews L."/>
            <person name="McCorrison J."/>
            <person name="Monaghan E.L."/>
            <person name="Mun J.H."/>
            <person name="Najar F.Z."/>
            <person name="Nicholson C."/>
            <person name="Noirot C."/>
            <person name="O'Bleness M."/>
            <person name="Paule C.R."/>
            <person name="Poulain J."/>
            <person name="Prion F."/>
            <person name="Qin B."/>
            <person name="Qu C."/>
            <person name="Retzel E.F."/>
            <person name="Riddle C."/>
            <person name="Sallet E."/>
            <person name="Samain S."/>
            <person name="Samson N."/>
            <person name="Sanders I."/>
            <person name="Saurat O."/>
            <person name="Scarpelli C."/>
            <person name="Schiex T."/>
            <person name="Segurens B."/>
            <person name="Severin A.J."/>
            <person name="Sherrier D.J."/>
            <person name="Shi R."/>
            <person name="Sims S."/>
            <person name="Singer S.R."/>
            <person name="Sinharoy S."/>
            <person name="Sterck L."/>
            <person name="Viollet A."/>
            <person name="Wang B.B."/>
            <person name="Wang K."/>
            <person name="Wang M."/>
            <person name="Wang X."/>
            <person name="Warfsmann J."/>
            <person name="Weissenbach J."/>
            <person name="White D.D."/>
            <person name="White J.D."/>
            <person name="Wiley G.B."/>
            <person name="Wincker P."/>
            <person name="Xing Y."/>
            <person name="Yang L."/>
            <person name="Yao Z."/>
            <person name="Ying F."/>
            <person name="Zhai J."/>
            <person name="Zhou L."/>
            <person name="Zuber A."/>
            <person name="Denarie J."/>
            <person name="Dixon R.A."/>
            <person name="May G.D."/>
            <person name="Schwartz D.C."/>
            <person name="Rogers J."/>
            <person name="Quetier F."/>
            <person name="Town C.D."/>
            <person name="Roe B.A."/>
        </authorList>
    </citation>
    <scope>NUCLEOTIDE SEQUENCE [LARGE SCALE GENOMIC DNA]</scope>
    <source>
        <strain evidence="2">A17</strain>
        <strain evidence="3 4">cv. Jemalong A17</strain>
    </source>
</reference>
<organism evidence="2 4">
    <name type="scientific">Medicago truncatula</name>
    <name type="common">Barrel medic</name>
    <name type="synonym">Medicago tribuloides</name>
    <dbReference type="NCBI Taxonomy" id="3880"/>
    <lineage>
        <taxon>Eukaryota</taxon>
        <taxon>Viridiplantae</taxon>
        <taxon>Streptophyta</taxon>
        <taxon>Embryophyta</taxon>
        <taxon>Tracheophyta</taxon>
        <taxon>Spermatophyta</taxon>
        <taxon>Magnoliopsida</taxon>
        <taxon>eudicotyledons</taxon>
        <taxon>Gunneridae</taxon>
        <taxon>Pentapetalae</taxon>
        <taxon>rosids</taxon>
        <taxon>fabids</taxon>
        <taxon>Fabales</taxon>
        <taxon>Fabaceae</taxon>
        <taxon>Papilionoideae</taxon>
        <taxon>50 kb inversion clade</taxon>
        <taxon>NPAAA clade</taxon>
        <taxon>Hologalegina</taxon>
        <taxon>IRL clade</taxon>
        <taxon>Trifolieae</taxon>
        <taxon>Medicago</taxon>
    </lineage>
</organism>
<evidence type="ECO:0000313" key="3">
    <source>
        <dbReference type="EnsemblPlants" id="AES74200"/>
    </source>
</evidence>
<feature type="region of interest" description="Disordered" evidence="1">
    <location>
        <begin position="1"/>
        <end position="21"/>
    </location>
</feature>
<sequence>MAASSPLNTKSNFHGRSNSLPSRPHPLILQCNQHLDTLLRSSNETSSSLLHHKIGGLRDLVECVENLIQLSLTRDLIKDALLHTKECTRELQSIIRRRGGGLVIILQFISGSTQSKSNTWLSISKLIQPNKRVSCSLLAEESEFSQVWM</sequence>
<evidence type="ECO:0000313" key="2">
    <source>
        <dbReference type="EMBL" id="AES74200.1"/>
    </source>
</evidence>
<dbReference type="EMBL" id="CM001219">
    <property type="protein sequence ID" value="AES74200.1"/>
    <property type="molecule type" value="Genomic_DNA"/>
</dbReference>
<gene>
    <name evidence="2" type="ordered locus">MTR_3g116940</name>
</gene>
<dbReference type="Proteomes" id="UP000002051">
    <property type="component" value="Chromosome 3"/>
</dbReference>
<reference evidence="2 4" key="2">
    <citation type="journal article" date="2014" name="BMC Genomics">
        <title>An improved genome release (version Mt4.0) for the model legume Medicago truncatula.</title>
        <authorList>
            <person name="Tang H."/>
            <person name="Krishnakumar V."/>
            <person name="Bidwell S."/>
            <person name="Rosen B."/>
            <person name="Chan A."/>
            <person name="Zhou S."/>
            <person name="Gentzbittel L."/>
            <person name="Childs K.L."/>
            <person name="Yandell M."/>
            <person name="Gundlach H."/>
            <person name="Mayer K.F."/>
            <person name="Schwartz D.C."/>
            <person name="Town C.D."/>
        </authorList>
    </citation>
    <scope>GENOME REANNOTATION</scope>
    <source>
        <strain evidence="3 4">cv. Jemalong A17</strain>
    </source>
</reference>
<dbReference type="PaxDb" id="3880-AES74200"/>
<proteinExistence type="predicted"/>
<keyword evidence="4" id="KW-1185">Reference proteome</keyword>
<reference evidence="3" key="3">
    <citation type="submission" date="2015-04" db="UniProtKB">
        <authorList>
            <consortium name="EnsemblPlants"/>
        </authorList>
    </citation>
    <scope>IDENTIFICATION</scope>
    <source>
        <strain evidence="3">cv. Jemalong A17</strain>
    </source>
</reference>
<protein>
    <submittedName>
        <fullName evidence="2">DUF241 domain protein</fullName>
    </submittedName>
</protein>
<dbReference type="PANTHER" id="PTHR33070:SF129">
    <property type="entry name" value="DUF241 DOMAIN PROTEIN"/>
    <property type="match status" value="1"/>
</dbReference>
<dbReference type="AlphaFoldDB" id="G7J751"/>
<dbReference type="PANTHER" id="PTHR33070">
    <property type="entry name" value="OS06G0725500 PROTEIN"/>
    <property type="match status" value="1"/>
</dbReference>
<name>G7J751_MEDTR</name>